<dbReference type="Gene3D" id="1.10.3090.10">
    <property type="entry name" value="cca-adding enzyme, domain 2"/>
    <property type="match status" value="1"/>
</dbReference>
<dbReference type="PANTHER" id="PTHR46173">
    <property type="entry name" value="CCA TRNA NUCLEOTIDYLTRANSFERASE 1, MITOCHONDRIAL"/>
    <property type="match status" value="1"/>
</dbReference>
<keyword evidence="8" id="KW-0694">RNA-binding</keyword>
<keyword evidence="5" id="KW-0479">Metal-binding</keyword>
<evidence type="ECO:0000256" key="4">
    <source>
        <dbReference type="ARBA" id="ARBA00022695"/>
    </source>
</evidence>
<sequence>MRISGPFLTDPALLAVLDAIEAGGHRVFLVGGAVRNALLGEPIGDVDLSTDARPERVVELAQAAGLKPVPTGIEHGTITVVSGGTGFEVTTFRRDVETDGRRAIVAFSDSIEEDAERRDFTMNALYATRAGEVIDPVGGLDDLAARRLRFVGDPEERIHEDYLRILRFFRFHAWYGREAEPQALAACAALAGGLAGISKERIGAEMRKLLAAPDPSDALALMTETGILARVLPGADPAQMPALIAAEGDAAPAWPRRLALLGADDAADALRLSRAEAGEQAQLAGALAANWSLNEAGYRLGAALATDIALVRAARGLRLPEGWRDQIAAAARARLPIAAADLMPELQGPALGQGLKAAEARWIAEGFATPAANLIETARLAAKEGA</sequence>
<name>A0A2H5EZ25_9RHOB</name>
<evidence type="ECO:0000259" key="10">
    <source>
        <dbReference type="Pfam" id="PF12627"/>
    </source>
</evidence>
<dbReference type="AlphaFoldDB" id="A0A2H5EZ25"/>
<evidence type="ECO:0000256" key="1">
    <source>
        <dbReference type="ARBA" id="ARBA00001946"/>
    </source>
</evidence>
<comment type="similarity">
    <text evidence="8">Belongs to the tRNA nucleotidyltransferase/poly(A) polymerase family.</text>
</comment>
<evidence type="ECO:0000313" key="11">
    <source>
        <dbReference type="EMBL" id="AUH64533.1"/>
    </source>
</evidence>
<keyword evidence="4" id="KW-0548">Nucleotidyltransferase</keyword>
<evidence type="ECO:0000259" key="9">
    <source>
        <dbReference type="Pfam" id="PF01743"/>
    </source>
</evidence>
<dbReference type="Pfam" id="PF01743">
    <property type="entry name" value="PolyA_pol"/>
    <property type="match status" value="1"/>
</dbReference>
<feature type="domain" description="tRNA nucleotidyltransferase/poly(A) polymerase RNA and SrmB- binding" evidence="10">
    <location>
        <begin position="180"/>
        <end position="237"/>
    </location>
</feature>
<gene>
    <name evidence="11" type="ORF">CX676_10470</name>
</gene>
<evidence type="ECO:0000256" key="5">
    <source>
        <dbReference type="ARBA" id="ARBA00022723"/>
    </source>
</evidence>
<dbReference type="Gene3D" id="3.30.460.10">
    <property type="entry name" value="Beta Polymerase, domain 2"/>
    <property type="match status" value="1"/>
</dbReference>
<dbReference type="InterPro" id="IPR043519">
    <property type="entry name" value="NT_sf"/>
</dbReference>
<comment type="cofactor">
    <cofactor evidence="1">
        <name>Mg(2+)</name>
        <dbReference type="ChEBI" id="CHEBI:18420"/>
    </cofactor>
</comment>
<feature type="domain" description="Poly A polymerase head" evidence="9">
    <location>
        <begin position="27"/>
        <end position="149"/>
    </location>
</feature>
<dbReference type="PANTHER" id="PTHR46173:SF1">
    <property type="entry name" value="CCA TRNA NUCLEOTIDYLTRANSFERASE 1, MITOCHONDRIAL"/>
    <property type="match status" value="1"/>
</dbReference>
<dbReference type="GO" id="GO:0016779">
    <property type="term" value="F:nucleotidyltransferase activity"/>
    <property type="evidence" value="ECO:0007669"/>
    <property type="project" value="UniProtKB-KW"/>
</dbReference>
<keyword evidence="3" id="KW-0819">tRNA processing</keyword>
<protein>
    <submittedName>
        <fullName evidence="11">CCA tRNA nucleotidyltransferase</fullName>
    </submittedName>
</protein>
<evidence type="ECO:0000256" key="3">
    <source>
        <dbReference type="ARBA" id="ARBA00022694"/>
    </source>
</evidence>
<dbReference type="GO" id="GO:0000166">
    <property type="term" value="F:nucleotide binding"/>
    <property type="evidence" value="ECO:0007669"/>
    <property type="project" value="UniProtKB-KW"/>
</dbReference>
<dbReference type="GO" id="GO:0000049">
    <property type="term" value="F:tRNA binding"/>
    <property type="evidence" value="ECO:0007669"/>
    <property type="project" value="TreeGrafter"/>
</dbReference>
<evidence type="ECO:0000256" key="8">
    <source>
        <dbReference type="RuleBase" id="RU003953"/>
    </source>
</evidence>
<evidence type="ECO:0000256" key="2">
    <source>
        <dbReference type="ARBA" id="ARBA00022679"/>
    </source>
</evidence>
<accession>A0A2H5EZ25</accession>
<keyword evidence="7" id="KW-0460">Magnesium</keyword>
<dbReference type="RefSeq" id="WP_101752562.1">
    <property type="nucleotide sequence ID" value="NZ_CP025430.1"/>
</dbReference>
<dbReference type="CDD" id="cd05398">
    <property type="entry name" value="NT_ClassII-CCAase"/>
    <property type="match status" value="1"/>
</dbReference>
<dbReference type="InterPro" id="IPR032828">
    <property type="entry name" value="PolyA_RNA-bd"/>
</dbReference>
<reference evidence="11 12" key="1">
    <citation type="journal article" date="2013" name="Antonie Van Leeuwenhoek">
        <title>Paracoccus zhejiangensis sp. nov., isolated from activated sludge in wastewater-treatment system.</title>
        <authorList>
            <person name="Wu Z.G."/>
            <person name="Zhang D.F."/>
            <person name="Liu Y.L."/>
            <person name="Wang F."/>
            <person name="Jiang X."/>
            <person name="Li C."/>
            <person name="Li S.P."/>
            <person name="Hong Q."/>
            <person name="Li W.J."/>
        </authorList>
    </citation>
    <scope>NUCLEOTIDE SEQUENCE [LARGE SCALE GENOMIC DNA]</scope>
    <source>
        <strain evidence="11 12">J6</strain>
    </source>
</reference>
<dbReference type="SUPFAM" id="SSF81891">
    <property type="entry name" value="Poly A polymerase C-terminal region-like"/>
    <property type="match status" value="1"/>
</dbReference>
<dbReference type="EMBL" id="CP025430">
    <property type="protein sequence ID" value="AUH64533.1"/>
    <property type="molecule type" value="Genomic_DNA"/>
</dbReference>
<dbReference type="GO" id="GO:0046872">
    <property type="term" value="F:metal ion binding"/>
    <property type="evidence" value="ECO:0007669"/>
    <property type="project" value="UniProtKB-KW"/>
</dbReference>
<keyword evidence="2 8" id="KW-0808">Transferase</keyword>
<dbReference type="OrthoDB" id="9805698at2"/>
<keyword evidence="12" id="KW-1185">Reference proteome</keyword>
<dbReference type="InterPro" id="IPR050264">
    <property type="entry name" value="Bact_CCA-adding_enz_type3_sf"/>
</dbReference>
<keyword evidence="6" id="KW-0547">Nucleotide-binding</keyword>
<organism evidence="11 12">
    <name type="scientific">Paracoccus zhejiangensis</name>
    <dbReference type="NCBI Taxonomy" id="1077935"/>
    <lineage>
        <taxon>Bacteria</taxon>
        <taxon>Pseudomonadati</taxon>
        <taxon>Pseudomonadota</taxon>
        <taxon>Alphaproteobacteria</taxon>
        <taxon>Rhodobacterales</taxon>
        <taxon>Paracoccaceae</taxon>
        <taxon>Paracoccus</taxon>
    </lineage>
</organism>
<evidence type="ECO:0000256" key="7">
    <source>
        <dbReference type="ARBA" id="ARBA00022842"/>
    </source>
</evidence>
<proteinExistence type="inferred from homology"/>
<dbReference type="SUPFAM" id="SSF81301">
    <property type="entry name" value="Nucleotidyltransferase"/>
    <property type="match status" value="1"/>
</dbReference>
<dbReference type="InterPro" id="IPR002646">
    <property type="entry name" value="PolA_pol_head_dom"/>
</dbReference>
<dbReference type="Proteomes" id="UP000234530">
    <property type="component" value="Chromosome"/>
</dbReference>
<dbReference type="Pfam" id="PF12627">
    <property type="entry name" value="PolyA_pol_RNAbd"/>
    <property type="match status" value="1"/>
</dbReference>
<evidence type="ECO:0000313" key="12">
    <source>
        <dbReference type="Proteomes" id="UP000234530"/>
    </source>
</evidence>
<dbReference type="KEGG" id="pzh:CX676_10470"/>
<evidence type="ECO:0000256" key="6">
    <source>
        <dbReference type="ARBA" id="ARBA00022741"/>
    </source>
</evidence>
<dbReference type="GO" id="GO:0008033">
    <property type="term" value="P:tRNA processing"/>
    <property type="evidence" value="ECO:0007669"/>
    <property type="project" value="UniProtKB-KW"/>
</dbReference>